<gene>
    <name evidence="1" type="ORF">EFD62_15690</name>
</gene>
<protein>
    <submittedName>
        <fullName evidence="1">Uncharacterized protein</fullName>
    </submittedName>
</protein>
<proteinExistence type="predicted"/>
<dbReference type="AlphaFoldDB" id="A0A4Q0I149"/>
<organism evidence="1 2">
    <name type="scientific">Acetivibrio mesophilus</name>
    <dbReference type="NCBI Taxonomy" id="2487273"/>
    <lineage>
        <taxon>Bacteria</taxon>
        <taxon>Bacillati</taxon>
        <taxon>Bacillota</taxon>
        <taxon>Clostridia</taxon>
        <taxon>Eubacteriales</taxon>
        <taxon>Oscillospiraceae</taxon>
        <taxon>Acetivibrio</taxon>
    </lineage>
</organism>
<sequence>MKYYFLLGGYDLEMQEIKNILQKKGIPFLDNNLGWGAKLSNYKDAINSIKEKDQIVFVGIELIKDIEIDGIYKEIDHHNENSNNKSSIEQIADLLNIELTRKQKLIAANDKDYIEGMRRMGATDDEIKEIRRRDRRCQGVTEEEEELAERSIIENMKDENGLIIVRSLTNKFSPIVDRLYPYDRLIVYSPDEVCYYGNNARKVGEHFRKIYKNNTYYGGRNDGYMGIVVKGLENKDVEEVVNEIKGKLNQ</sequence>
<dbReference type="RefSeq" id="WP_128706440.1">
    <property type="nucleotide sequence ID" value="NZ_RLII01000035.1"/>
</dbReference>
<evidence type="ECO:0000313" key="1">
    <source>
        <dbReference type="EMBL" id="RXE57791.1"/>
    </source>
</evidence>
<dbReference type="OrthoDB" id="7343990at2"/>
<reference evidence="2" key="1">
    <citation type="submission" date="2018-11" db="EMBL/GenBank/DDBJ databases">
        <title>Genome sequencing of a novel mesophilic and cellulolytic organism within the genus Hungateiclostridium.</title>
        <authorList>
            <person name="Rettenmaier R."/>
            <person name="Liebl W."/>
            <person name="Zverlov V."/>
        </authorList>
    </citation>
    <scope>NUCLEOTIDE SEQUENCE [LARGE SCALE GENOMIC DNA]</scope>
    <source>
        <strain evidence="2">N2K1</strain>
    </source>
</reference>
<evidence type="ECO:0000313" key="2">
    <source>
        <dbReference type="Proteomes" id="UP000289166"/>
    </source>
</evidence>
<name>A0A4Q0I149_9FIRM</name>
<dbReference type="EMBL" id="RLII01000035">
    <property type="protein sequence ID" value="RXE57791.1"/>
    <property type="molecule type" value="Genomic_DNA"/>
</dbReference>
<keyword evidence="2" id="KW-1185">Reference proteome</keyword>
<accession>A0A4Q0I149</accession>
<comment type="caution">
    <text evidence="1">The sequence shown here is derived from an EMBL/GenBank/DDBJ whole genome shotgun (WGS) entry which is preliminary data.</text>
</comment>
<dbReference type="Proteomes" id="UP000289166">
    <property type="component" value="Unassembled WGS sequence"/>
</dbReference>